<dbReference type="Gene3D" id="2.40.10.10">
    <property type="entry name" value="Trypsin-like serine proteases"/>
    <property type="match status" value="1"/>
</dbReference>
<dbReference type="RefSeq" id="WP_091289257.1">
    <property type="nucleotide sequence ID" value="NZ_FNON01000003.1"/>
</dbReference>
<dbReference type="OrthoDB" id="4310587at2"/>
<dbReference type="InterPro" id="IPR001254">
    <property type="entry name" value="Trypsin_dom"/>
</dbReference>
<reference evidence="2 3" key="1">
    <citation type="submission" date="2016-10" db="EMBL/GenBank/DDBJ databases">
        <authorList>
            <person name="de Groot N.N."/>
        </authorList>
    </citation>
    <scope>NUCLEOTIDE SEQUENCE [LARGE SCALE GENOMIC DNA]</scope>
    <source>
        <strain evidence="2 3">CPCC 202699</strain>
    </source>
</reference>
<accession>A0A1H3CUE5</accession>
<dbReference type="GO" id="GO:0006508">
    <property type="term" value="P:proteolysis"/>
    <property type="evidence" value="ECO:0007669"/>
    <property type="project" value="InterPro"/>
</dbReference>
<gene>
    <name evidence="2" type="ORF">SAMN05421504_103137</name>
</gene>
<dbReference type="Pfam" id="PF00089">
    <property type="entry name" value="Trypsin"/>
    <property type="match status" value="1"/>
</dbReference>
<dbReference type="SUPFAM" id="SSF50494">
    <property type="entry name" value="Trypsin-like serine proteases"/>
    <property type="match status" value="1"/>
</dbReference>
<dbReference type="SMART" id="SM00020">
    <property type="entry name" value="Tryp_SPc"/>
    <property type="match status" value="1"/>
</dbReference>
<dbReference type="InterPro" id="IPR043504">
    <property type="entry name" value="Peptidase_S1_PA_chymotrypsin"/>
</dbReference>
<dbReference type="Proteomes" id="UP000199515">
    <property type="component" value="Unassembled WGS sequence"/>
</dbReference>
<evidence type="ECO:0000313" key="2">
    <source>
        <dbReference type="EMBL" id="SDX57164.1"/>
    </source>
</evidence>
<sequence length="237" mass="24917">MPEFAKKAILHGAALTVVTVAAAVAVGLAGRQSEGEIGSASRPVDADFTTSGPWDARLLVDGEDTCGATIIGPRWMITAARCVRHPGAEIDVVFDSEDQATVASVREHPSADLALVRLDQDVAGPYAPLGAERPLAGGRVRTYGWSMSCEGDEAECKADLQAASSTLVTAESCGSGATICVDRDEGCASEDDFGRPLFAPGPDGRWYLIGLSGDCVPSPAYADLTRYRDWIKQITDI</sequence>
<feature type="domain" description="Peptidase S1" evidence="1">
    <location>
        <begin position="36"/>
        <end position="236"/>
    </location>
</feature>
<dbReference type="PROSITE" id="PS50240">
    <property type="entry name" value="TRYPSIN_DOM"/>
    <property type="match status" value="1"/>
</dbReference>
<name>A0A1H3CUE5_9PSEU</name>
<dbReference type="AlphaFoldDB" id="A0A1H3CUE5"/>
<dbReference type="PANTHER" id="PTHR24260:SF136">
    <property type="entry name" value="GH08193P-RELATED"/>
    <property type="match status" value="1"/>
</dbReference>
<dbReference type="GO" id="GO:0004252">
    <property type="term" value="F:serine-type endopeptidase activity"/>
    <property type="evidence" value="ECO:0007669"/>
    <property type="project" value="InterPro"/>
</dbReference>
<evidence type="ECO:0000313" key="3">
    <source>
        <dbReference type="Proteomes" id="UP000199515"/>
    </source>
</evidence>
<dbReference type="InterPro" id="IPR009003">
    <property type="entry name" value="Peptidase_S1_PA"/>
</dbReference>
<keyword evidence="3" id="KW-1185">Reference proteome</keyword>
<proteinExistence type="predicted"/>
<dbReference type="STRING" id="589385.SAMN05421504_103137"/>
<dbReference type="EMBL" id="FNON01000003">
    <property type="protein sequence ID" value="SDX57164.1"/>
    <property type="molecule type" value="Genomic_DNA"/>
</dbReference>
<dbReference type="PANTHER" id="PTHR24260">
    <property type="match status" value="1"/>
</dbReference>
<evidence type="ECO:0000259" key="1">
    <source>
        <dbReference type="PROSITE" id="PS50240"/>
    </source>
</evidence>
<organism evidence="2 3">
    <name type="scientific">Amycolatopsis xylanica</name>
    <dbReference type="NCBI Taxonomy" id="589385"/>
    <lineage>
        <taxon>Bacteria</taxon>
        <taxon>Bacillati</taxon>
        <taxon>Actinomycetota</taxon>
        <taxon>Actinomycetes</taxon>
        <taxon>Pseudonocardiales</taxon>
        <taxon>Pseudonocardiaceae</taxon>
        <taxon>Amycolatopsis</taxon>
    </lineage>
</organism>
<protein>
    <submittedName>
        <fullName evidence="2">Trypsin</fullName>
    </submittedName>
</protein>
<dbReference type="InterPro" id="IPR051333">
    <property type="entry name" value="CLIP_Serine_Protease"/>
</dbReference>